<proteinExistence type="predicted"/>
<evidence type="ECO:0000256" key="3">
    <source>
        <dbReference type="ARBA" id="ARBA00022833"/>
    </source>
</evidence>
<keyword evidence="2 4" id="KW-0863">Zinc-finger</keyword>
<evidence type="ECO:0000256" key="1">
    <source>
        <dbReference type="ARBA" id="ARBA00022723"/>
    </source>
</evidence>
<reference evidence="7" key="1">
    <citation type="submission" date="2022-07" db="EMBL/GenBank/DDBJ databases">
        <title>Phylogenomic reconstructions and comparative analyses of Kickxellomycotina fungi.</title>
        <authorList>
            <person name="Reynolds N.K."/>
            <person name="Stajich J.E."/>
            <person name="Barry K."/>
            <person name="Grigoriev I.V."/>
            <person name="Crous P."/>
            <person name="Smith M.E."/>
        </authorList>
    </citation>
    <scope>NUCLEOTIDE SEQUENCE</scope>
    <source>
        <strain evidence="7">CBS 109367</strain>
    </source>
</reference>
<dbReference type="Proteomes" id="UP001151516">
    <property type="component" value="Unassembled WGS sequence"/>
</dbReference>
<accession>A0A9W8GQH6</accession>
<keyword evidence="1" id="KW-0479">Metal-binding</keyword>
<evidence type="ECO:0000259" key="6">
    <source>
        <dbReference type="PROSITE" id="PS50089"/>
    </source>
</evidence>
<dbReference type="InterPro" id="IPR013083">
    <property type="entry name" value="Znf_RING/FYVE/PHD"/>
</dbReference>
<dbReference type="PROSITE" id="PS50089">
    <property type="entry name" value="ZF_RING_2"/>
    <property type="match status" value="1"/>
</dbReference>
<feature type="coiled-coil region" evidence="5">
    <location>
        <begin position="124"/>
        <end position="186"/>
    </location>
</feature>
<gene>
    <name evidence="7" type="primary">PCGF3</name>
    <name evidence="7" type="ORF">IWW39_001274</name>
</gene>
<evidence type="ECO:0000313" key="8">
    <source>
        <dbReference type="Proteomes" id="UP001151516"/>
    </source>
</evidence>
<sequence>MVCSLCNESYFKPAKGRSRGRRTNNHLPVVLSCGHTFHKRCANTYFNQNNYQCPTCDSYEDGTYTILFMDLDREDGDAILDSFNDPVNDLAQDMVNMNLRDKRPEYAVIAKLIQQNDELRRGELAYARDNLKDMRERAERAERELEKMQDKYQDEMEKSDWYKKRVDELELLSDRHRENIAGMQRTLQYRKEVIEEYEEEYGYL</sequence>
<evidence type="ECO:0000256" key="2">
    <source>
        <dbReference type="ARBA" id="ARBA00022771"/>
    </source>
</evidence>
<dbReference type="OrthoDB" id="8062037at2759"/>
<dbReference type="EMBL" id="JANBTX010000021">
    <property type="protein sequence ID" value="KAJ2689682.1"/>
    <property type="molecule type" value="Genomic_DNA"/>
</dbReference>
<dbReference type="SUPFAM" id="SSF57850">
    <property type="entry name" value="RING/U-box"/>
    <property type="match status" value="1"/>
</dbReference>
<dbReference type="Gene3D" id="3.30.40.10">
    <property type="entry name" value="Zinc/RING finger domain, C3HC4 (zinc finger)"/>
    <property type="match status" value="1"/>
</dbReference>
<dbReference type="InterPro" id="IPR001841">
    <property type="entry name" value="Znf_RING"/>
</dbReference>
<comment type="caution">
    <text evidence="7">The sequence shown here is derived from an EMBL/GenBank/DDBJ whole genome shotgun (WGS) entry which is preliminary data.</text>
</comment>
<feature type="domain" description="RING-type" evidence="6">
    <location>
        <begin position="3"/>
        <end position="57"/>
    </location>
</feature>
<protein>
    <submittedName>
        <fullName evidence="7">Polycomb group RING finger protein 3</fullName>
    </submittedName>
</protein>
<name>A0A9W8GQH6_9FUNG</name>
<organism evidence="7 8">
    <name type="scientific">Coemansia spiralis</name>
    <dbReference type="NCBI Taxonomy" id="417178"/>
    <lineage>
        <taxon>Eukaryota</taxon>
        <taxon>Fungi</taxon>
        <taxon>Fungi incertae sedis</taxon>
        <taxon>Zoopagomycota</taxon>
        <taxon>Kickxellomycotina</taxon>
        <taxon>Kickxellomycetes</taxon>
        <taxon>Kickxellales</taxon>
        <taxon>Kickxellaceae</taxon>
        <taxon>Coemansia</taxon>
    </lineage>
</organism>
<evidence type="ECO:0000256" key="4">
    <source>
        <dbReference type="PROSITE-ProRule" id="PRU00175"/>
    </source>
</evidence>
<dbReference type="GO" id="GO:0008270">
    <property type="term" value="F:zinc ion binding"/>
    <property type="evidence" value="ECO:0007669"/>
    <property type="project" value="UniProtKB-KW"/>
</dbReference>
<keyword evidence="5" id="KW-0175">Coiled coil</keyword>
<evidence type="ECO:0000313" key="7">
    <source>
        <dbReference type="EMBL" id="KAJ2689682.1"/>
    </source>
</evidence>
<dbReference type="AlphaFoldDB" id="A0A9W8GQH6"/>
<keyword evidence="3" id="KW-0862">Zinc</keyword>
<dbReference type="Pfam" id="PF00097">
    <property type="entry name" value="zf-C3HC4"/>
    <property type="match status" value="1"/>
</dbReference>
<dbReference type="SMART" id="SM00184">
    <property type="entry name" value="RING"/>
    <property type="match status" value="1"/>
</dbReference>
<dbReference type="CDD" id="cd16448">
    <property type="entry name" value="RING-H2"/>
    <property type="match status" value="1"/>
</dbReference>
<dbReference type="InterPro" id="IPR018957">
    <property type="entry name" value="Znf_C3HC4_RING-type"/>
</dbReference>
<evidence type="ECO:0000256" key="5">
    <source>
        <dbReference type="SAM" id="Coils"/>
    </source>
</evidence>
<keyword evidence="8" id="KW-1185">Reference proteome</keyword>